<keyword evidence="3" id="KW-1185">Reference proteome</keyword>
<comment type="caution">
    <text evidence="2">The sequence shown here is derived from an EMBL/GenBank/DDBJ whole genome shotgun (WGS) entry which is preliminary data.</text>
</comment>
<proteinExistence type="predicted"/>
<gene>
    <name evidence="2" type="ORF">GCM10022252_38440</name>
</gene>
<feature type="compositionally biased region" description="Low complexity" evidence="1">
    <location>
        <begin position="65"/>
        <end position="79"/>
    </location>
</feature>
<reference evidence="3" key="1">
    <citation type="journal article" date="2019" name="Int. J. Syst. Evol. Microbiol.">
        <title>The Global Catalogue of Microorganisms (GCM) 10K type strain sequencing project: providing services to taxonomists for standard genome sequencing and annotation.</title>
        <authorList>
            <consortium name="The Broad Institute Genomics Platform"/>
            <consortium name="The Broad Institute Genome Sequencing Center for Infectious Disease"/>
            <person name="Wu L."/>
            <person name="Ma J."/>
        </authorList>
    </citation>
    <scope>NUCLEOTIDE SEQUENCE [LARGE SCALE GENOMIC DNA]</scope>
    <source>
        <strain evidence="3">JCM 17388</strain>
    </source>
</reference>
<evidence type="ECO:0000313" key="3">
    <source>
        <dbReference type="Proteomes" id="UP001501251"/>
    </source>
</evidence>
<evidence type="ECO:0000313" key="2">
    <source>
        <dbReference type="EMBL" id="GAA4194249.1"/>
    </source>
</evidence>
<accession>A0ABP8AZI6</accession>
<evidence type="ECO:0000256" key="1">
    <source>
        <dbReference type="SAM" id="MobiDB-lite"/>
    </source>
</evidence>
<dbReference type="EMBL" id="BAABAQ010000006">
    <property type="protein sequence ID" value="GAA4194249.1"/>
    <property type="molecule type" value="Genomic_DNA"/>
</dbReference>
<dbReference type="Proteomes" id="UP001501251">
    <property type="component" value="Unassembled WGS sequence"/>
</dbReference>
<feature type="compositionally biased region" description="Gly residues" evidence="1">
    <location>
        <begin position="43"/>
        <end position="64"/>
    </location>
</feature>
<name>A0ABP8AZI6_9ACTN</name>
<protein>
    <submittedName>
        <fullName evidence="2">Uncharacterized protein</fullName>
    </submittedName>
</protein>
<sequence length="85" mass="7493">MPEKPPSTPRGAVEAVGEGGCGRACGPDAGLAGGGDDVAPDGDAGGWGAGAGEGSGGRGTGVGSAGCAWGPPFGPAADGAGVGDG</sequence>
<feature type="region of interest" description="Disordered" evidence="1">
    <location>
        <begin position="1"/>
        <end position="85"/>
    </location>
</feature>
<organism evidence="2 3">
    <name type="scientific">Streptosporangium oxazolinicum</name>
    <dbReference type="NCBI Taxonomy" id="909287"/>
    <lineage>
        <taxon>Bacteria</taxon>
        <taxon>Bacillati</taxon>
        <taxon>Actinomycetota</taxon>
        <taxon>Actinomycetes</taxon>
        <taxon>Streptosporangiales</taxon>
        <taxon>Streptosporangiaceae</taxon>
        <taxon>Streptosporangium</taxon>
    </lineage>
</organism>